<evidence type="ECO:0000259" key="4">
    <source>
        <dbReference type="SMART" id="SM00703"/>
    </source>
</evidence>
<evidence type="ECO:0000256" key="2">
    <source>
        <dbReference type="SAM" id="Phobius"/>
    </source>
</evidence>
<feature type="region of interest" description="Disordered" evidence="1">
    <location>
        <begin position="665"/>
        <end position="703"/>
    </location>
</feature>
<feature type="transmembrane region" description="Helical" evidence="2">
    <location>
        <begin position="321"/>
        <end position="341"/>
    </location>
</feature>
<evidence type="ECO:0000313" key="5">
    <source>
        <dbReference type="Proteomes" id="UP000001819"/>
    </source>
</evidence>
<dbReference type="SMART" id="SM00703">
    <property type="entry name" value="NRF"/>
    <property type="match status" value="1"/>
</dbReference>
<evidence type="ECO:0000313" key="6">
    <source>
        <dbReference type="RefSeq" id="XP_002133659.2"/>
    </source>
</evidence>
<name>A0A6I8UYW4_DROPS</name>
<reference evidence="6 7" key="1">
    <citation type="submission" date="2025-04" db="UniProtKB">
        <authorList>
            <consortium name="RefSeq"/>
        </authorList>
    </citation>
    <scope>IDENTIFICATION</scope>
    <source>
        <strain evidence="6 7">MV-25-SWS-2005</strain>
        <tissue evidence="6 7">Whole body</tissue>
    </source>
</reference>
<keyword evidence="2" id="KW-0472">Membrane</keyword>
<dbReference type="Proteomes" id="UP000001819">
    <property type="component" value="Chromosome X"/>
</dbReference>
<dbReference type="InterPro" id="IPR052728">
    <property type="entry name" value="O2_lipid_transport_reg"/>
</dbReference>
<feature type="signal peptide" evidence="3">
    <location>
        <begin position="1"/>
        <end position="20"/>
    </location>
</feature>
<dbReference type="RefSeq" id="XP_002133659.2">
    <property type="nucleotide sequence ID" value="XM_002133623.3"/>
</dbReference>
<dbReference type="GO" id="GO:0016747">
    <property type="term" value="F:acyltransferase activity, transferring groups other than amino-acyl groups"/>
    <property type="evidence" value="ECO:0007669"/>
    <property type="project" value="InterPro"/>
</dbReference>
<feature type="transmembrane region" description="Helical" evidence="2">
    <location>
        <begin position="637"/>
        <end position="658"/>
    </location>
</feature>
<feature type="transmembrane region" description="Helical" evidence="2">
    <location>
        <begin position="211"/>
        <end position="235"/>
    </location>
</feature>
<feature type="transmembrane region" description="Helical" evidence="2">
    <location>
        <begin position="361"/>
        <end position="382"/>
    </location>
</feature>
<feature type="transmembrane region" description="Helical" evidence="2">
    <location>
        <begin position="491"/>
        <end position="509"/>
    </location>
</feature>
<dbReference type="Pfam" id="PF01757">
    <property type="entry name" value="Acyl_transf_3"/>
    <property type="match status" value="1"/>
</dbReference>
<feature type="transmembrane region" description="Helical" evidence="2">
    <location>
        <begin position="451"/>
        <end position="471"/>
    </location>
</feature>
<dbReference type="RefSeq" id="XP_033239191.1">
    <property type="nucleotide sequence ID" value="XM_033383300.1"/>
</dbReference>
<feature type="transmembrane region" description="Helical" evidence="2">
    <location>
        <begin position="280"/>
        <end position="301"/>
    </location>
</feature>
<keyword evidence="5" id="KW-1185">Reference proteome</keyword>
<keyword evidence="3" id="KW-0732">Signal</keyword>
<feature type="transmembrane region" description="Helical" evidence="2">
    <location>
        <begin position="521"/>
        <end position="543"/>
    </location>
</feature>
<protein>
    <submittedName>
        <fullName evidence="6 7">O-acyltransferase like protein-like</fullName>
    </submittedName>
</protein>
<evidence type="ECO:0000313" key="7">
    <source>
        <dbReference type="RefSeq" id="XP_033239191.1"/>
    </source>
</evidence>
<keyword evidence="2" id="KW-0812">Transmembrane</keyword>
<gene>
    <name evidence="6 7" type="primary">LOC6902128</name>
</gene>
<feature type="transmembrane region" description="Helical" evidence="2">
    <location>
        <begin position="563"/>
        <end position="587"/>
    </location>
</feature>
<dbReference type="InterPro" id="IPR006621">
    <property type="entry name" value="Nose-resist-to-fluoxetine_N"/>
</dbReference>
<dbReference type="KEGG" id="dpo:6902128"/>
<feature type="transmembrane region" description="Helical" evidence="2">
    <location>
        <begin position="424"/>
        <end position="444"/>
    </location>
</feature>
<dbReference type="PANTHER" id="PTHR11161:SF0">
    <property type="entry name" value="O-ACYLTRANSFERASE LIKE PROTEIN"/>
    <property type="match status" value="1"/>
</dbReference>
<keyword evidence="2" id="KW-1133">Transmembrane helix</keyword>
<dbReference type="Pfam" id="PF20146">
    <property type="entry name" value="NRF"/>
    <property type="match status" value="1"/>
</dbReference>
<evidence type="ECO:0000256" key="1">
    <source>
        <dbReference type="SAM" id="MobiDB-lite"/>
    </source>
</evidence>
<dbReference type="AlphaFoldDB" id="A0A6I8UYW4"/>
<sequence>MASPLLVLFLAVFSAGSTVSHELQPTPTMDRDHYMAASRLRSLVTEFVDYYQNITLADLNLYQDEHPRLTTDQDLECLKDLALTMQDLSSGGIWALRMFDSWGSLPSGMLYGNMLDLGNYDECLNVDHAVTASHSVRGKYCFAQVSLAASISSLLNIKTAVCFPASCTAASMDTLLRQLFEKLLNVEIGADLQLVDESTCKTAQREPYDGLTIFIIVVLSVLCALMALATLYDYFFAKDQKTLSPVVKAFSARANCRTLFQIVDTKSNPNVIACLHGMRCLSFVWVVFGHVYLVAVMGPVMNYVDFPTWYQTVFSMLIKQGVYAVDTFFFLSGLLLVLIALRTMERTKGKLNIPLMYLNRYLRLTPLLALAIPIYMRILPILGDGPLYGTVSFDNYASCSDTWYLTLLYVQNYATDSICVSHSWYLAVDMQLYIVSPFLLIALYKWGRRGAAGILVLMLLLASCLFSMMVIKNISTGSLENNPMKKLYYSTHTRASPYLIGILFGYFLHMNRGKPFRLGRVAVFLGWLLSLALLFTCIFSVHGKGMGSLPVVEEAFYLTLSRIAWPLGLCWVVFACMNGYGGLANSFLSSPLWQPLSKLSYSAYIFHMVIESLNAGITRTNTYFSDYQMMLRFWSDFAFTVLFAFLMHILIEAPFGSLQSHFLQTRKPSPKPAEAATLPEGPTNKPAPDPPTVKDSPTSDVQE</sequence>
<evidence type="ECO:0000256" key="3">
    <source>
        <dbReference type="SAM" id="SignalP"/>
    </source>
</evidence>
<proteinExistence type="predicted"/>
<accession>A0A6I8UYW4</accession>
<feature type="chain" id="PRO_5044634471" evidence="3">
    <location>
        <begin position="21"/>
        <end position="703"/>
    </location>
</feature>
<organism evidence="5 6">
    <name type="scientific">Drosophila pseudoobscura pseudoobscura</name>
    <name type="common">Fruit fly</name>
    <dbReference type="NCBI Taxonomy" id="46245"/>
    <lineage>
        <taxon>Eukaryota</taxon>
        <taxon>Metazoa</taxon>
        <taxon>Ecdysozoa</taxon>
        <taxon>Arthropoda</taxon>
        <taxon>Hexapoda</taxon>
        <taxon>Insecta</taxon>
        <taxon>Pterygota</taxon>
        <taxon>Neoptera</taxon>
        <taxon>Endopterygota</taxon>
        <taxon>Diptera</taxon>
        <taxon>Brachycera</taxon>
        <taxon>Muscomorpha</taxon>
        <taxon>Ephydroidea</taxon>
        <taxon>Drosophilidae</taxon>
        <taxon>Drosophila</taxon>
        <taxon>Sophophora</taxon>
    </lineage>
</organism>
<dbReference type="InterPro" id="IPR002656">
    <property type="entry name" value="Acyl_transf_3_dom"/>
</dbReference>
<dbReference type="PANTHER" id="PTHR11161">
    <property type="entry name" value="O-ACYLTRANSFERASE"/>
    <property type="match status" value="1"/>
</dbReference>
<feature type="domain" description="Nose resistant-to-fluoxetine protein N-terminal" evidence="4">
    <location>
        <begin position="74"/>
        <end position="202"/>
    </location>
</feature>